<sequence length="125" mass="14235">MALRAPSYAMLFAPQAMYILNFINYSCVGTTLTFLWTYYVILRRALLIIMSVSDQYALGIVIRNIYQNDIIFVCFSDSGGHIVGDDRRTRGNPSSRSLRGVRAKASSTLWYRIAIVNSYTRSYPN</sequence>
<keyword evidence="1" id="KW-1133">Transmembrane helix</keyword>
<protein>
    <submittedName>
        <fullName evidence="2">Uncharacterized protein</fullName>
    </submittedName>
</protein>
<evidence type="ECO:0000256" key="1">
    <source>
        <dbReference type="SAM" id="Phobius"/>
    </source>
</evidence>
<gene>
    <name evidence="2" type="ORF">HPBE_LOCUS8687</name>
</gene>
<name>A0A3P8BXU6_HELPZ</name>
<organism evidence="2">
    <name type="scientific">Heligmosomoides polygyrus</name>
    <name type="common">Parasitic roundworm</name>
    <dbReference type="NCBI Taxonomy" id="6339"/>
    <lineage>
        <taxon>Eukaryota</taxon>
        <taxon>Metazoa</taxon>
        <taxon>Ecdysozoa</taxon>
        <taxon>Nematoda</taxon>
        <taxon>Chromadorea</taxon>
        <taxon>Rhabditida</taxon>
        <taxon>Rhabditina</taxon>
        <taxon>Rhabditomorpha</taxon>
        <taxon>Strongyloidea</taxon>
        <taxon>Heligmosomidae</taxon>
        <taxon>Heligmosomoides</taxon>
    </lineage>
</organism>
<dbReference type="EMBL" id="UZAH01026225">
    <property type="protein sequence ID" value="VDO77385.1"/>
    <property type="molecule type" value="Genomic_DNA"/>
</dbReference>
<feature type="transmembrane region" description="Helical" evidence="1">
    <location>
        <begin position="16"/>
        <end position="41"/>
    </location>
</feature>
<dbReference type="AlphaFoldDB" id="A0A3P8BXU6"/>
<proteinExistence type="predicted"/>
<keyword evidence="1" id="KW-0812">Transmembrane</keyword>
<keyword evidence="1" id="KW-0472">Membrane</keyword>
<reference evidence="2" key="1">
    <citation type="submission" date="2018-11" db="EMBL/GenBank/DDBJ databases">
        <authorList>
            <consortium name="Pathogen Informatics"/>
        </authorList>
    </citation>
    <scope>NUCLEOTIDE SEQUENCE [LARGE SCALE GENOMIC DNA]</scope>
</reference>
<evidence type="ECO:0000313" key="2">
    <source>
        <dbReference type="EMBL" id="VDO77385.1"/>
    </source>
</evidence>
<accession>A0A3P8BXU6</accession>